<comment type="caution">
    <text evidence="1">The sequence shown here is derived from an EMBL/GenBank/DDBJ whole genome shotgun (WGS) entry which is preliminary data.</text>
</comment>
<dbReference type="EMBL" id="JARAOO010000004">
    <property type="protein sequence ID" value="KAJ7971239.1"/>
    <property type="molecule type" value="Genomic_DNA"/>
</dbReference>
<organism evidence="1 2">
    <name type="scientific">Quillaja saponaria</name>
    <name type="common">Soap bark tree</name>
    <dbReference type="NCBI Taxonomy" id="32244"/>
    <lineage>
        <taxon>Eukaryota</taxon>
        <taxon>Viridiplantae</taxon>
        <taxon>Streptophyta</taxon>
        <taxon>Embryophyta</taxon>
        <taxon>Tracheophyta</taxon>
        <taxon>Spermatophyta</taxon>
        <taxon>Magnoliopsida</taxon>
        <taxon>eudicotyledons</taxon>
        <taxon>Gunneridae</taxon>
        <taxon>Pentapetalae</taxon>
        <taxon>rosids</taxon>
        <taxon>fabids</taxon>
        <taxon>Fabales</taxon>
        <taxon>Quillajaceae</taxon>
        <taxon>Quillaja</taxon>
    </lineage>
</organism>
<gene>
    <name evidence="1" type="ORF">O6P43_009300</name>
</gene>
<dbReference type="Proteomes" id="UP001163823">
    <property type="component" value="Chromosome 4"/>
</dbReference>
<accession>A0AAD7PXX9</accession>
<keyword evidence="2" id="KW-1185">Reference proteome</keyword>
<dbReference type="PANTHER" id="PTHR34542">
    <property type="entry name" value="OS08G0359900 PROTEIN"/>
    <property type="match status" value="1"/>
</dbReference>
<dbReference type="AlphaFoldDB" id="A0AAD7PXX9"/>
<proteinExistence type="predicted"/>
<reference evidence="1" key="1">
    <citation type="journal article" date="2023" name="Science">
        <title>Elucidation of the pathway for biosynthesis of saponin adjuvants from the soapbark tree.</title>
        <authorList>
            <person name="Reed J."/>
            <person name="Orme A."/>
            <person name="El-Demerdash A."/>
            <person name="Owen C."/>
            <person name="Martin L.B.B."/>
            <person name="Misra R.C."/>
            <person name="Kikuchi S."/>
            <person name="Rejzek M."/>
            <person name="Martin A.C."/>
            <person name="Harkess A."/>
            <person name="Leebens-Mack J."/>
            <person name="Louveau T."/>
            <person name="Stephenson M.J."/>
            <person name="Osbourn A."/>
        </authorList>
    </citation>
    <scope>NUCLEOTIDE SEQUENCE</scope>
    <source>
        <strain evidence="1">S10</strain>
    </source>
</reference>
<protein>
    <submittedName>
        <fullName evidence="1">50S ribosomal protein-like protein</fullName>
    </submittedName>
</protein>
<dbReference type="GO" id="GO:0005840">
    <property type="term" value="C:ribosome"/>
    <property type="evidence" value="ECO:0007669"/>
    <property type="project" value="UniProtKB-KW"/>
</dbReference>
<dbReference type="KEGG" id="qsa:O6P43_009300"/>
<evidence type="ECO:0000313" key="1">
    <source>
        <dbReference type="EMBL" id="KAJ7971239.1"/>
    </source>
</evidence>
<name>A0AAD7PXX9_QUISA</name>
<dbReference type="PANTHER" id="PTHR34542:SF6">
    <property type="entry name" value="50S RIBOSOMAL-LIKE PROTEIN"/>
    <property type="match status" value="1"/>
</dbReference>
<evidence type="ECO:0000313" key="2">
    <source>
        <dbReference type="Proteomes" id="UP001163823"/>
    </source>
</evidence>
<keyword evidence="1" id="KW-0687">Ribonucleoprotein</keyword>
<keyword evidence="1" id="KW-0689">Ribosomal protein</keyword>
<sequence>MPTLHKFKLLATHCAVAGSSTPSPTASPVIHFRHRKTLRMLLNRPDRQRFSRCEGESEFDDIAEDPKEINYKEARVRRKLKDLFVSSPPIEDKRCELEEQQELLPSAGGSACQW</sequence>